<evidence type="ECO:0000313" key="3">
    <source>
        <dbReference type="EMBL" id="KAF2796482.1"/>
    </source>
</evidence>
<keyword evidence="2" id="KW-0472">Membrane</keyword>
<reference evidence="3" key="1">
    <citation type="journal article" date="2020" name="Stud. Mycol.">
        <title>101 Dothideomycetes genomes: a test case for predicting lifestyles and emergence of pathogens.</title>
        <authorList>
            <person name="Haridas S."/>
            <person name="Albert R."/>
            <person name="Binder M."/>
            <person name="Bloem J."/>
            <person name="Labutti K."/>
            <person name="Salamov A."/>
            <person name="Andreopoulos B."/>
            <person name="Baker S."/>
            <person name="Barry K."/>
            <person name="Bills G."/>
            <person name="Bluhm B."/>
            <person name="Cannon C."/>
            <person name="Castanera R."/>
            <person name="Culley D."/>
            <person name="Daum C."/>
            <person name="Ezra D."/>
            <person name="Gonzalez J."/>
            <person name="Henrissat B."/>
            <person name="Kuo A."/>
            <person name="Liang C."/>
            <person name="Lipzen A."/>
            <person name="Lutzoni F."/>
            <person name="Magnuson J."/>
            <person name="Mondo S."/>
            <person name="Nolan M."/>
            <person name="Ohm R."/>
            <person name="Pangilinan J."/>
            <person name="Park H.-J."/>
            <person name="Ramirez L."/>
            <person name="Alfaro M."/>
            <person name="Sun H."/>
            <person name="Tritt A."/>
            <person name="Yoshinaga Y."/>
            <person name="Zwiers L.-H."/>
            <person name="Turgeon B."/>
            <person name="Goodwin S."/>
            <person name="Spatafora J."/>
            <person name="Crous P."/>
            <person name="Grigoriev I."/>
        </authorList>
    </citation>
    <scope>NUCLEOTIDE SEQUENCE</scope>
    <source>
        <strain evidence="3">CBS 109.77</strain>
    </source>
</reference>
<feature type="transmembrane region" description="Helical" evidence="2">
    <location>
        <begin position="221"/>
        <end position="244"/>
    </location>
</feature>
<evidence type="ECO:0000313" key="4">
    <source>
        <dbReference type="Proteomes" id="UP000799757"/>
    </source>
</evidence>
<accession>A0A6A6XJ93</accession>
<evidence type="ECO:0008006" key="5">
    <source>
        <dbReference type="Google" id="ProtNLM"/>
    </source>
</evidence>
<dbReference type="Proteomes" id="UP000799757">
    <property type="component" value="Unassembled WGS sequence"/>
</dbReference>
<gene>
    <name evidence="3" type="ORF">K505DRAFT_335166</name>
</gene>
<protein>
    <recommendedName>
        <fullName evidence="5">Integral membrane protein-like protein</fullName>
    </recommendedName>
</protein>
<dbReference type="InterPro" id="IPR009571">
    <property type="entry name" value="SUR7/Rim9-like_fungi"/>
</dbReference>
<evidence type="ECO:0000256" key="1">
    <source>
        <dbReference type="SAM" id="MobiDB-lite"/>
    </source>
</evidence>
<keyword evidence="2" id="KW-0812">Transmembrane</keyword>
<evidence type="ECO:0000256" key="2">
    <source>
        <dbReference type="SAM" id="Phobius"/>
    </source>
</evidence>
<organism evidence="3 4">
    <name type="scientific">Melanomma pulvis-pyrius CBS 109.77</name>
    <dbReference type="NCBI Taxonomy" id="1314802"/>
    <lineage>
        <taxon>Eukaryota</taxon>
        <taxon>Fungi</taxon>
        <taxon>Dikarya</taxon>
        <taxon>Ascomycota</taxon>
        <taxon>Pezizomycotina</taxon>
        <taxon>Dothideomycetes</taxon>
        <taxon>Pleosporomycetidae</taxon>
        <taxon>Pleosporales</taxon>
        <taxon>Melanommataceae</taxon>
        <taxon>Melanomma</taxon>
    </lineage>
</organism>
<feature type="transmembrane region" description="Helical" evidence="2">
    <location>
        <begin position="148"/>
        <end position="171"/>
    </location>
</feature>
<dbReference type="Pfam" id="PF06687">
    <property type="entry name" value="SUR7"/>
    <property type="match status" value="1"/>
</dbReference>
<keyword evidence="2" id="KW-1133">Transmembrane helix</keyword>
<dbReference type="EMBL" id="MU001830">
    <property type="protein sequence ID" value="KAF2796482.1"/>
    <property type="molecule type" value="Genomic_DNA"/>
</dbReference>
<keyword evidence="4" id="KW-1185">Reference proteome</keyword>
<feature type="region of interest" description="Disordered" evidence="1">
    <location>
        <begin position="271"/>
        <end position="293"/>
    </location>
</feature>
<dbReference type="GO" id="GO:0005886">
    <property type="term" value="C:plasma membrane"/>
    <property type="evidence" value="ECO:0007669"/>
    <property type="project" value="InterPro"/>
</dbReference>
<feature type="transmembrane region" description="Helical" evidence="2">
    <location>
        <begin position="178"/>
        <end position="201"/>
    </location>
</feature>
<proteinExistence type="predicted"/>
<sequence>MKLWAYPVLGSILSTVALVLLLLVPLSSLRFGPKRLSPLHLALVDASNTYIEDLEDRDDAPKTKLIGLPDVYDDSKVKQYYYIYLLNYCSGTSGPDGKVVVDFCSKQGDEIWNLFAAWTAFDPNTDDDAKHQKLRFQWLTERPQWLRFGYATAAVLGALNVGVGLVGLCVFRHGKPRWIMFSASVLSTILLFVVVAATQITYGLMVNHAEEQNSVKTKLGIAVYVVNWLALTCSIGSSAVWFIFCRKGSSSKPASGRMDMELAYKYEEVADDGDDTQTHTQNSKTRSRNESIDVLHAHRAGGDARFEPFRPAH</sequence>
<name>A0A6A6XJ93_9PLEO</name>
<dbReference type="AlphaFoldDB" id="A0A6A6XJ93"/>
<dbReference type="OrthoDB" id="4480814at2759"/>